<sequence>MHGRALPLLALHGSQYTAISTFMDFNYESCYGGYQYDYEYHYSEVGCVISGEPHYTQDCYHYQGDQSEVKSDDSEERVTATLQSLLDFSERLEAKQSKESEERSSKEELVGIQNMEAHEGCMEQSGVSITSETTSYEEPDCKTNNQEEILQEDTNKEMTMVAPLP</sequence>
<reference evidence="1 2" key="2">
    <citation type="journal article" date="2022" name="Mol. Ecol. Resour.">
        <title>The genomes of chicory, endive, great burdock and yacon provide insights into Asteraceae paleo-polyploidization history and plant inulin production.</title>
        <authorList>
            <person name="Fan W."/>
            <person name="Wang S."/>
            <person name="Wang H."/>
            <person name="Wang A."/>
            <person name="Jiang F."/>
            <person name="Liu H."/>
            <person name="Zhao H."/>
            <person name="Xu D."/>
            <person name="Zhang Y."/>
        </authorList>
    </citation>
    <scope>NUCLEOTIDE SEQUENCE [LARGE SCALE GENOMIC DNA]</scope>
    <source>
        <strain evidence="2">cv. Yunnan</strain>
        <tissue evidence="1">Leaves</tissue>
    </source>
</reference>
<keyword evidence="2" id="KW-1185">Reference proteome</keyword>
<name>A0ACB9G039_9ASTR</name>
<protein>
    <submittedName>
        <fullName evidence="1">Uncharacterized protein</fullName>
    </submittedName>
</protein>
<organism evidence="1 2">
    <name type="scientific">Smallanthus sonchifolius</name>
    <dbReference type="NCBI Taxonomy" id="185202"/>
    <lineage>
        <taxon>Eukaryota</taxon>
        <taxon>Viridiplantae</taxon>
        <taxon>Streptophyta</taxon>
        <taxon>Embryophyta</taxon>
        <taxon>Tracheophyta</taxon>
        <taxon>Spermatophyta</taxon>
        <taxon>Magnoliopsida</taxon>
        <taxon>eudicotyledons</taxon>
        <taxon>Gunneridae</taxon>
        <taxon>Pentapetalae</taxon>
        <taxon>asterids</taxon>
        <taxon>campanulids</taxon>
        <taxon>Asterales</taxon>
        <taxon>Asteraceae</taxon>
        <taxon>Asteroideae</taxon>
        <taxon>Heliantheae alliance</taxon>
        <taxon>Millerieae</taxon>
        <taxon>Smallanthus</taxon>
    </lineage>
</organism>
<reference evidence="2" key="1">
    <citation type="journal article" date="2022" name="Mol. Ecol. Resour.">
        <title>The genomes of chicory, endive, great burdock and yacon provide insights into Asteraceae palaeo-polyploidization history and plant inulin production.</title>
        <authorList>
            <person name="Fan W."/>
            <person name="Wang S."/>
            <person name="Wang H."/>
            <person name="Wang A."/>
            <person name="Jiang F."/>
            <person name="Liu H."/>
            <person name="Zhao H."/>
            <person name="Xu D."/>
            <person name="Zhang Y."/>
        </authorList>
    </citation>
    <scope>NUCLEOTIDE SEQUENCE [LARGE SCALE GENOMIC DNA]</scope>
    <source>
        <strain evidence="2">cv. Yunnan</strain>
    </source>
</reference>
<comment type="caution">
    <text evidence="1">The sequence shown here is derived from an EMBL/GenBank/DDBJ whole genome shotgun (WGS) entry which is preliminary data.</text>
</comment>
<evidence type="ECO:0000313" key="2">
    <source>
        <dbReference type="Proteomes" id="UP001056120"/>
    </source>
</evidence>
<accession>A0ACB9G039</accession>
<proteinExistence type="predicted"/>
<gene>
    <name evidence="1" type="ORF">L1987_46202</name>
</gene>
<dbReference type="EMBL" id="CM042032">
    <property type="protein sequence ID" value="KAI3776420.1"/>
    <property type="molecule type" value="Genomic_DNA"/>
</dbReference>
<evidence type="ECO:0000313" key="1">
    <source>
        <dbReference type="EMBL" id="KAI3776420.1"/>
    </source>
</evidence>
<dbReference type="Proteomes" id="UP001056120">
    <property type="component" value="Linkage Group LG15"/>
</dbReference>